<keyword evidence="3" id="KW-1185">Reference proteome</keyword>
<protein>
    <submittedName>
        <fullName evidence="2">Uncharacterized protein</fullName>
    </submittedName>
</protein>
<feature type="region of interest" description="Disordered" evidence="1">
    <location>
        <begin position="29"/>
        <end position="110"/>
    </location>
</feature>
<proteinExistence type="predicted"/>
<evidence type="ECO:0000313" key="2">
    <source>
        <dbReference type="EMBL" id="GFY39182.1"/>
    </source>
</evidence>
<dbReference type="AlphaFoldDB" id="A0A8X7BQS6"/>
<sequence length="110" mass="12362">MSANRMHATSDDNVSSRVNRMATIIHGMVAEAAEKSSRAQNSDHSSRVNPKYERRAAHATHRAASSLRLKPPALRSPASPRTRKPFETEGRHLSEHRHIKCRSRTVNETL</sequence>
<dbReference type="OrthoDB" id="6437399at2759"/>
<evidence type="ECO:0000256" key="1">
    <source>
        <dbReference type="SAM" id="MobiDB-lite"/>
    </source>
</evidence>
<dbReference type="EMBL" id="BMAV01001244">
    <property type="protein sequence ID" value="GFY39182.1"/>
    <property type="molecule type" value="Genomic_DNA"/>
</dbReference>
<feature type="compositionally biased region" description="Basic and acidic residues" evidence="1">
    <location>
        <begin position="44"/>
        <end position="56"/>
    </location>
</feature>
<name>A0A8X7BQS6_9ARAC</name>
<feature type="compositionally biased region" description="Basic and acidic residues" evidence="1">
    <location>
        <begin position="84"/>
        <end position="93"/>
    </location>
</feature>
<dbReference type="Proteomes" id="UP000886998">
    <property type="component" value="Unassembled WGS sequence"/>
</dbReference>
<evidence type="ECO:0000313" key="3">
    <source>
        <dbReference type="Proteomes" id="UP000886998"/>
    </source>
</evidence>
<gene>
    <name evidence="2" type="ORF">TNIN_499121</name>
</gene>
<accession>A0A8X7BQS6</accession>
<feature type="compositionally biased region" description="Basic residues" evidence="1">
    <location>
        <begin position="94"/>
        <end position="103"/>
    </location>
</feature>
<reference evidence="2" key="1">
    <citation type="submission" date="2020-08" db="EMBL/GenBank/DDBJ databases">
        <title>Multicomponent nature underlies the extraordinary mechanical properties of spider dragline silk.</title>
        <authorList>
            <person name="Kono N."/>
            <person name="Nakamura H."/>
            <person name="Mori M."/>
            <person name="Yoshida Y."/>
            <person name="Ohtoshi R."/>
            <person name="Malay A.D."/>
            <person name="Moran D.A.P."/>
            <person name="Tomita M."/>
            <person name="Numata K."/>
            <person name="Arakawa K."/>
        </authorList>
    </citation>
    <scope>NUCLEOTIDE SEQUENCE</scope>
</reference>
<comment type="caution">
    <text evidence="2">The sequence shown here is derived from an EMBL/GenBank/DDBJ whole genome shotgun (WGS) entry which is preliminary data.</text>
</comment>
<organism evidence="2 3">
    <name type="scientific">Trichonephila inaurata madagascariensis</name>
    <dbReference type="NCBI Taxonomy" id="2747483"/>
    <lineage>
        <taxon>Eukaryota</taxon>
        <taxon>Metazoa</taxon>
        <taxon>Ecdysozoa</taxon>
        <taxon>Arthropoda</taxon>
        <taxon>Chelicerata</taxon>
        <taxon>Arachnida</taxon>
        <taxon>Araneae</taxon>
        <taxon>Araneomorphae</taxon>
        <taxon>Entelegynae</taxon>
        <taxon>Araneoidea</taxon>
        <taxon>Nephilidae</taxon>
        <taxon>Trichonephila</taxon>
        <taxon>Trichonephila inaurata</taxon>
    </lineage>
</organism>